<dbReference type="PANTHER" id="PTHR21252">
    <property type="entry name" value="TB1 PROTEIN-RELATED"/>
    <property type="match status" value="1"/>
</dbReference>
<proteinExistence type="inferred from homology"/>
<gene>
    <name evidence="13" type="primary">LOC106474114</name>
</gene>
<keyword evidence="4 10" id="KW-0812">Transmembrane</keyword>
<evidence type="ECO:0000256" key="3">
    <source>
        <dbReference type="ARBA" id="ARBA00022448"/>
    </source>
</evidence>
<reference evidence="13" key="1">
    <citation type="submission" date="2025-08" db="UniProtKB">
        <authorList>
            <consortium name="RefSeq"/>
        </authorList>
    </citation>
    <scope>IDENTIFICATION</scope>
    <source>
        <tissue evidence="13">Muscle</tissue>
    </source>
</reference>
<dbReference type="RefSeq" id="XP_013790259.2">
    <property type="nucleotide sequence ID" value="XM_013934805.2"/>
</dbReference>
<evidence type="ECO:0000256" key="10">
    <source>
        <dbReference type="PROSITE-ProRule" id="PRU00282"/>
    </source>
</evidence>
<protein>
    <submittedName>
        <fullName evidence="13">Solute carrier family 25 member 46-like</fullName>
    </submittedName>
</protein>
<keyword evidence="7" id="KW-1133">Transmembrane helix</keyword>
<organism evidence="12 13">
    <name type="scientific">Limulus polyphemus</name>
    <name type="common">Atlantic horseshoe crab</name>
    <dbReference type="NCBI Taxonomy" id="6850"/>
    <lineage>
        <taxon>Eukaryota</taxon>
        <taxon>Metazoa</taxon>
        <taxon>Ecdysozoa</taxon>
        <taxon>Arthropoda</taxon>
        <taxon>Chelicerata</taxon>
        <taxon>Merostomata</taxon>
        <taxon>Xiphosura</taxon>
        <taxon>Limulidae</taxon>
        <taxon>Limulus</taxon>
    </lineage>
</organism>
<evidence type="ECO:0000256" key="7">
    <source>
        <dbReference type="ARBA" id="ARBA00022989"/>
    </source>
</evidence>
<dbReference type="PROSITE" id="PS50920">
    <property type="entry name" value="SOLCAR"/>
    <property type="match status" value="1"/>
</dbReference>
<keyword evidence="8" id="KW-0496">Mitochondrion</keyword>
<comment type="subcellular location">
    <subcellularLocation>
        <location evidence="1">Mitochondrion outer membrane</location>
        <topology evidence="1">Multi-pass membrane protein</topology>
    </subcellularLocation>
</comment>
<evidence type="ECO:0000256" key="11">
    <source>
        <dbReference type="RuleBase" id="RU000488"/>
    </source>
</evidence>
<keyword evidence="12" id="KW-1185">Reference proteome</keyword>
<dbReference type="SUPFAM" id="SSF103506">
    <property type="entry name" value="Mitochondrial carrier"/>
    <property type="match status" value="1"/>
</dbReference>
<keyword evidence="6" id="KW-1000">Mitochondrion outer membrane</keyword>
<dbReference type="GeneID" id="106474114"/>
<dbReference type="Gene3D" id="1.50.40.10">
    <property type="entry name" value="Mitochondrial carrier domain"/>
    <property type="match status" value="1"/>
</dbReference>
<evidence type="ECO:0000256" key="2">
    <source>
        <dbReference type="ARBA" id="ARBA00006375"/>
    </source>
</evidence>
<accession>A0ABM1BWY0</accession>
<keyword evidence="3 11" id="KW-0813">Transport</keyword>
<comment type="similarity">
    <text evidence="2 11">Belongs to the mitochondrial carrier (TC 2.A.29) family.</text>
</comment>
<evidence type="ECO:0000256" key="8">
    <source>
        <dbReference type="ARBA" id="ARBA00023128"/>
    </source>
</evidence>
<feature type="repeat" description="Solcar" evidence="10">
    <location>
        <begin position="301"/>
        <end position="403"/>
    </location>
</feature>
<evidence type="ECO:0000256" key="6">
    <source>
        <dbReference type="ARBA" id="ARBA00022787"/>
    </source>
</evidence>
<sequence length="413" mass="46749">MEEGNCCHLVKGLYSEILKMAGITYGEFMNIDEDLRFLSGHHQYYRQQQTVPQTVQEYVPENQPEVGILSSVTKKDRSEADIEQAQKFAGFSVGIASLITESLISHPCIVIRRQCQVHHKSHRFHLTPFTLFPVILKLQRRQGFGTLWKGAGSVFILRGLTLVTETLVSEFSPLPREINQYSSLKHIFQHLALKCITYTVLTPFYSASLVETVQSDIASEKPGVLDTLKEGLFRLTCWRKPRTNRLIPIWMLVGPSVLHGLLHYVVSSVVQSLSSWFINLNIQREKERLGIEEKDHVGVTHQCFSDLTAIFMGNFVADIIVFPSETVLHRLFLQGTRTIIDNLDCGTSVTPVITRYEGPFDCIETILEEEGAAGLYKGFGALLLQYLLHAAILKGTRVILDEVMFAVRKARKR</sequence>
<dbReference type="PANTHER" id="PTHR21252:SF2">
    <property type="entry name" value="MITOCHONDRIAL OUTER MEMBRANE PROTEIN SLC25A46"/>
    <property type="match status" value="1"/>
</dbReference>
<keyword evidence="9 10" id="KW-0472">Membrane</keyword>
<dbReference type="Proteomes" id="UP000694941">
    <property type="component" value="Unplaced"/>
</dbReference>
<keyword evidence="5" id="KW-0677">Repeat</keyword>
<dbReference type="InterPro" id="IPR039158">
    <property type="entry name" value="SLC25A46"/>
</dbReference>
<evidence type="ECO:0000313" key="13">
    <source>
        <dbReference type="RefSeq" id="XP_013790259.2"/>
    </source>
</evidence>
<evidence type="ECO:0000256" key="1">
    <source>
        <dbReference type="ARBA" id="ARBA00004374"/>
    </source>
</evidence>
<evidence type="ECO:0000313" key="12">
    <source>
        <dbReference type="Proteomes" id="UP000694941"/>
    </source>
</evidence>
<name>A0ABM1BWY0_LIMPO</name>
<dbReference type="Pfam" id="PF00153">
    <property type="entry name" value="Mito_carr"/>
    <property type="match status" value="2"/>
</dbReference>
<evidence type="ECO:0000256" key="9">
    <source>
        <dbReference type="ARBA" id="ARBA00023136"/>
    </source>
</evidence>
<evidence type="ECO:0000256" key="5">
    <source>
        <dbReference type="ARBA" id="ARBA00022737"/>
    </source>
</evidence>
<dbReference type="InterPro" id="IPR023395">
    <property type="entry name" value="MCP_dom_sf"/>
</dbReference>
<evidence type="ECO:0000256" key="4">
    <source>
        <dbReference type="ARBA" id="ARBA00022692"/>
    </source>
</evidence>
<dbReference type="InterPro" id="IPR018108">
    <property type="entry name" value="MCP_transmembrane"/>
</dbReference>